<evidence type="ECO:0000256" key="7">
    <source>
        <dbReference type="RuleBase" id="RU363032"/>
    </source>
</evidence>
<organism evidence="9 10">
    <name type="scientific">Paenibacillus sedimenti</name>
    <dbReference type="NCBI Taxonomy" id="2770274"/>
    <lineage>
        <taxon>Bacteria</taxon>
        <taxon>Bacillati</taxon>
        <taxon>Bacillota</taxon>
        <taxon>Bacilli</taxon>
        <taxon>Bacillales</taxon>
        <taxon>Paenibacillaceae</taxon>
        <taxon>Paenibacillus</taxon>
    </lineage>
</organism>
<dbReference type="AlphaFoldDB" id="A0A926QJW1"/>
<proteinExistence type="inferred from homology"/>
<keyword evidence="2 7" id="KW-0813">Transport</keyword>
<dbReference type="CDD" id="cd06261">
    <property type="entry name" value="TM_PBP2"/>
    <property type="match status" value="1"/>
</dbReference>
<keyword evidence="4 7" id="KW-0812">Transmembrane</keyword>
<evidence type="ECO:0000256" key="5">
    <source>
        <dbReference type="ARBA" id="ARBA00022989"/>
    </source>
</evidence>
<name>A0A926QJW1_9BACL</name>
<feature type="transmembrane region" description="Helical" evidence="7">
    <location>
        <begin position="339"/>
        <end position="363"/>
    </location>
</feature>
<dbReference type="Gene3D" id="1.10.3720.10">
    <property type="entry name" value="MetI-like"/>
    <property type="match status" value="1"/>
</dbReference>
<accession>A0A926QJW1</accession>
<feature type="transmembrane region" description="Helical" evidence="7">
    <location>
        <begin position="167"/>
        <end position="189"/>
    </location>
</feature>
<dbReference type="InterPro" id="IPR000515">
    <property type="entry name" value="MetI-like"/>
</dbReference>
<evidence type="ECO:0000259" key="8">
    <source>
        <dbReference type="PROSITE" id="PS50928"/>
    </source>
</evidence>
<feature type="transmembrane region" description="Helical" evidence="7">
    <location>
        <begin position="24"/>
        <end position="44"/>
    </location>
</feature>
<feature type="transmembrane region" description="Helical" evidence="7">
    <location>
        <begin position="201"/>
        <end position="222"/>
    </location>
</feature>
<evidence type="ECO:0000313" key="9">
    <source>
        <dbReference type="EMBL" id="MBD0381955.1"/>
    </source>
</evidence>
<dbReference type="PROSITE" id="PS50928">
    <property type="entry name" value="ABC_TM1"/>
    <property type="match status" value="1"/>
</dbReference>
<keyword evidence="5 7" id="KW-1133">Transmembrane helix</keyword>
<feature type="domain" description="ABC transmembrane type-1" evidence="8">
    <location>
        <begin position="161"/>
        <end position="360"/>
    </location>
</feature>
<comment type="caution">
    <text evidence="9">The sequence shown here is derived from an EMBL/GenBank/DDBJ whole genome shotgun (WGS) entry which is preliminary data.</text>
</comment>
<evidence type="ECO:0000256" key="3">
    <source>
        <dbReference type="ARBA" id="ARBA00022475"/>
    </source>
</evidence>
<protein>
    <submittedName>
        <fullName evidence="9">ABC transporter permease subunit</fullName>
    </submittedName>
</protein>
<keyword evidence="10" id="KW-1185">Reference proteome</keyword>
<reference evidence="9" key="1">
    <citation type="submission" date="2020-09" db="EMBL/GenBank/DDBJ databases">
        <title>Draft Genome Sequence of Paenibacillus sp. WST5.</title>
        <authorList>
            <person name="Bao Z."/>
        </authorList>
    </citation>
    <scope>NUCLEOTIDE SEQUENCE</scope>
    <source>
        <strain evidence="9">WST5</strain>
    </source>
</reference>
<evidence type="ECO:0000313" key="10">
    <source>
        <dbReference type="Proteomes" id="UP000650466"/>
    </source>
</evidence>
<dbReference type="Pfam" id="PF00528">
    <property type="entry name" value="BPD_transp_1"/>
    <property type="match status" value="1"/>
</dbReference>
<dbReference type="GO" id="GO:0005886">
    <property type="term" value="C:plasma membrane"/>
    <property type="evidence" value="ECO:0007669"/>
    <property type="project" value="UniProtKB-SubCell"/>
</dbReference>
<dbReference type="PANTHER" id="PTHR30465:SF0">
    <property type="entry name" value="OLIGOPEPTIDE TRANSPORT SYSTEM PERMEASE PROTEIN APPB"/>
    <property type="match status" value="1"/>
</dbReference>
<dbReference type="SUPFAM" id="SSF161098">
    <property type="entry name" value="MetI-like"/>
    <property type="match status" value="1"/>
</dbReference>
<evidence type="ECO:0000256" key="6">
    <source>
        <dbReference type="ARBA" id="ARBA00023136"/>
    </source>
</evidence>
<evidence type="ECO:0000256" key="1">
    <source>
        <dbReference type="ARBA" id="ARBA00004651"/>
    </source>
</evidence>
<dbReference type="GO" id="GO:0055085">
    <property type="term" value="P:transmembrane transport"/>
    <property type="evidence" value="ECO:0007669"/>
    <property type="project" value="InterPro"/>
</dbReference>
<comment type="subcellular location">
    <subcellularLocation>
        <location evidence="1 7">Cell membrane</location>
        <topology evidence="1 7">Multi-pass membrane protein</topology>
    </subcellularLocation>
</comment>
<dbReference type="Proteomes" id="UP000650466">
    <property type="component" value="Unassembled WGS sequence"/>
</dbReference>
<dbReference type="InterPro" id="IPR035906">
    <property type="entry name" value="MetI-like_sf"/>
</dbReference>
<comment type="similarity">
    <text evidence="7">Belongs to the binding-protein-dependent transport system permease family.</text>
</comment>
<dbReference type="PANTHER" id="PTHR30465">
    <property type="entry name" value="INNER MEMBRANE ABC TRANSPORTER"/>
    <property type="match status" value="1"/>
</dbReference>
<dbReference type="EMBL" id="JACVVD010000006">
    <property type="protein sequence ID" value="MBD0381955.1"/>
    <property type="molecule type" value="Genomic_DNA"/>
</dbReference>
<evidence type="ECO:0000256" key="2">
    <source>
        <dbReference type="ARBA" id="ARBA00022448"/>
    </source>
</evidence>
<gene>
    <name evidence="9" type="ORF">ICC18_17685</name>
</gene>
<evidence type="ECO:0000256" key="4">
    <source>
        <dbReference type="ARBA" id="ARBA00022692"/>
    </source>
</evidence>
<keyword evidence="6 7" id="KW-0472">Membrane</keyword>
<feature type="transmembrane region" description="Helical" evidence="7">
    <location>
        <begin position="242"/>
        <end position="261"/>
    </location>
</feature>
<keyword evidence="3" id="KW-1003">Cell membrane</keyword>
<feature type="transmembrane region" description="Helical" evidence="7">
    <location>
        <begin position="310"/>
        <end position="333"/>
    </location>
</feature>
<sequence>MLNYENSFLPTVNKRSGWPCLKSMWKWILLGLFTLVCIFLLSNIRNMFMSVQPDQMRVTLEPNMSLQMLTSKLPGSQVLDEKAGLLSVPYGKAAEYIGTASTILGVFRATTVPLEHPVISWRYYAFHALDQARGFLHGDFGKFRTTNKKETPVVKELPKMMLRTLTYFIPGLLLAILLSLLLALAASIWRRIGKIIDGVHVLLVGLPDFFLIVLIQLGAIYATRALGHYVLLVVQVGDRTPFLIPFLTIALIPSVAIYGTLRIAIAREMSQDYVVTAVAKGLTRREVLVSHVLRNVLEDLLTILPKATTLALASMAVAEAICGIFGLGGFIISPVVQSFSSMSVICMALALIAMAFQGFYALLRKKFVVRTREVA</sequence>